<name>A0A178XVD2_SINSA</name>
<evidence type="ECO:0000313" key="3">
    <source>
        <dbReference type="Proteomes" id="UP000078507"/>
    </source>
</evidence>
<dbReference type="STRING" id="36856.ATB98_02965"/>
<dbReference type="Proteomes" id="UP000078507">
    <property type="component" value="Unassembled WGS sequence"/>
</dbReference>
<dbReference type="EMBL" id="LNQB01000092">
    <property type="protein sequence ID" value="OAP39270.1"/>
    <property type="molecule type" value="Genomic_DNA"/>
</dbReference>
<keyword evidence="1" id="KW-0472">Membrane</keyword>
<keyword evidence="3" id="KW-1185">Reference proteome</keyword>
<protein>
    <submittedName>
        <fullName evidence="2">Uncharacterized protein</fullName>
    </submittedName>
</protein>
<reference evidence="2 3" key="1">
    <citation type="submission" date="2015-11" db="EMBL/GenBank/DDBJ databases">
        <title>Ensifer anhuiense sp. nov., an effective nitrogen fixation bacterium with Glycine soja.</title>
        <authorList>
            <person name="Yan H."/>
            <person name="Chen W."/>
        </authorList>
    </citation>
    <scope>NUCLEOTIDE SEQUENCE [LARGE SCALE GENOMIC DNA]</scope>
    <source>
        <strain evidence="2 3">LMG 7837</strain>
    </source>
</reference>
<comment type="caution">
    <text evidence="2">The sequence shown here is derived from an EMBL/GenBank/DDBJ whole genome shotgun (WGS) entry which is preliminary data.</text>
</comment>
<feature type="transmembrane region" description="Helical" evidence="1">
    <location>
        <begin position="12"/>
        <end position="30"/>
    </location>
</feature>
<gene>
    <name evidence="2" type="ORF">ATB98_02965</name>
</gene>
<evidence type="ECO:0000256" key="1">
    <source>
        <dbReference type="SAM" id="Phobius"/>
    </source>
</evidence>
<evidence type="ECO:0000313" key="2">
    <source>
        <dbReference type="EMBL" id="OAP39270.1"/>
    </source>
</evidence>
<dbReference type="RefSeq" id="WP_066878100.1">
    <property type="nucleotide sequence ID" value="NZ_LNQB01000092.1"/>
</dbReference>
<keyword evidence="1" id="KW-0812">Transmembrane</keyword>
<proteinExistence type="predicted"/>
<dbReference type="AlphaFoldDB" id="A0A178XVD2"/>
<organism evidence="2 3">
    <name type="scientific">Sinorhizobium saheli</name>
    <dbReference type="NCBI Taxonomy" id="36856"/>
    <lineage>
        <taxon>Bacteria</taxon>
        <taxon>Pseudomonadati</taxon>
        <taxon>Pseudomonadota</taxon>
        <taxon>Alphaproteobacteria</taxon>
        <taxon>Hyphomicrobiales</taxon>
        <taxon>Rhizobiaceae</taxon>
        <taxon>Sinorhizobium/Ensifer group</taxon>
        <taxon>Sinorhizobium</taxon>
    </lineage>
</organism>
<sequence>MGAAMIFDLQMLVAPLASLAVGVPLAMLSHQRSKRLRERRDDLEETHKAMVEHYNAMDKILADATVSDEIKLTLFAVTRSLGNRDIAVKACHELVSQKGFTGERSGFSRAVDAVRETRPDLVREIETAMSSSLFIMMLRWPETSKRFKDFVIASMMNENREITVFSRVSKVARDNGAISSEVKSVFADGACAA</sequence>
<keyword evidence="1" id="KW-1133">Transmembrane helix</keyword>
<accession>A0A178XVD2</accession>